<evidence type="ECO:0000313" key="2">
    <source>
        <dbReference type="Proteomes" id="UP001066276"/>
    </source>
</evidence>
<proteinExistence type="predicted"/>
<keyword evidence="2" id="KW-1185">Reference proteome</keyword>
<dbReference type="Proteomes" id="UP001066276">
    <property type="component" value="Chromosome 2_2"/>
</dbReference>
<gene>
    <name evidence="1" type="ORF">NDU88_004023</name>
</gene>
<organism evidence="1 2">
    <name type="scientific">Pleurodeles waltl</name>
    <name type="common">Iberian ribbed newt</name>
    <dbReference type="NCBI Taxonomy" id="8319"/>
    <lineage>
        <taxon>Eukaryota</taxon>
        <taxon>Metazoa</taxon>
        <taxon>Chordata</taxon>
        <taxon>Craniata</taxon>
        <taxon>Vertebrata</taxon>
        <taxon>Euteleostomi</taxon>
        <taxon>Amphibia</taxon>
        <taxon>Batrachia</taxon>
        <taxon>Caudata</taxon>
        <taxon>Salamandroidea</taxon>
        <taxon>Salamandridae</taxon>
        <taxon>Pleurodelinae</taxon>
        <taxon>Pleurodeles</taxon>
    </lineage>
</organism>
<evidence type="ECO:0000313" key="1">
    <source>
        <dbReference type="EMBL" id="KAJ1194737.1"/>
    </source>
</evidence>
<dbReference type="AlphaFoldDB" id="A0AAV7V074"/>
<sequence length="260" mass="28120">MCFWAPAGTLLGDCLGYNARITSDLPTTSGARLVISNLAMFDGSFPFYQQTFRFVAFGKSLVSLEWQISLDEVPATILETVVDGDRDSALDVIDPDVNCGRSDIDGGVLNVGRGNPDVSEYGFDADDYVHRVKSWAVRATFCECLPGDTAGTSLLGGQKRPGLPASPVEAATLDHQKARIPRAGGSLPAAGSRRECQPLGGGHFRPPTTNEWHLAAAREGSRCRGVRAHARREAEIPLTRRLTRCVCVTQRRDCAINTRS</sequence>
<accession>A0AAV7V074</accession>
<protein>
    <submittedName>
        <fullName evidence="1">Uncharacterized protein</fullName>
    </submittedName>
</protein>
<reference evidence="1" key="1">
    <citation type="journal article" date="2022" name="bioRxiv">
        <title>Sequencing and chromosome-scale assembly of the giantPleurodeles waltlgenome.</title>
        <authorList>
            <person name="Brown T."/>
            <person name="Elewa A."/>
            <person name="Iarovenko S."/>
            <person name="Subramanian E."/>
            <person name="Araus A.J."/>
            <person name="Petzold A."/>
            <person name="Susuki M."/>
            <person name="Suzuki K.-i.T."/>
            <person name="Hayashi T."/>
            <person name="Toyoda A."/>
            <person name="Oliveira C."/>
            <person name="Osipova E."/>
            <person name="Leigh N.D."/>
            <person name="Simon A."/>
            <person name="Yun M.H."/>
        </authorList>
    </citation>
    <scope>NUCLEOTIDE SEQUENCE</scope>
    <source>
        <strain evidence="1">20211129_DDA</strain>
        <tissue evidence="1">Liver</tissue>
    </source>
</reference>
<dbReference type="EMBL" id="JANPWB010000004">
    <property type="protein sequence ID" value="KAJ1194737.1"/>
    <property type="molecule type" value="Genomic_DNA"/>
</dbReference>
<comment type="caution">
    <text evidence="1">The sequence shown here is derived from an EMBL/GenBank/DDBJ whole genome shotgun (WGS) entry which is preliminary data.</text>
</comment>
<name>A0AAV7V074_PLEWA</name>